<dbReference type="OrthoDB" id="9781757at2"/>
<dbReference type="STRING" id="198312.SAMN02745193_02487"/>
<organism evidence="2 3">
    <name type="scientific">Erythrobacter sanguineus</name>
    <dbReference type="NCBI Taxonomy" id="198312"/>
    <lineage>
        <taxon>Bacteria</taxon>
        <taxon>Pseudomonadati</taxon>
        <taxon>Pseudomonadota</taxon>
        <taxon>Alphaproteobacteria</taxon>
        <taxon>Sphingomonadales</taxon>
        <taxon>Erythrobacteraceae</taxon>
        <taxon>Erythrobacter/Porphyrobacter group</taxon>
        <taxon>Erythrobacter</taxon>
    </lineage>
</organism>
<gene>
    <name evidence="2" type="ORF">SAMN02745193_02487</name>
</gene>
<accession>A0A1M7SW99</accession>
<evidence type="ECO:0000259" key="1">
    <source>
        <dbReference type="Pfam" id="PF12680"/>
    </source>
</evidence>
<dbReference type="EMBL" id="FRDF01000015">
    <property type="protein sequence ID" value="SHN62720.1"/>
    <property type="molecule type" value="Genomic_DNA"/>
</dbReference>
<evidence type="ECO:0000313" key="3">
    <source>
        <dbReference type="Proteomes" id="UP000184391"/>
    </source>
</evidence>
<feature type="domain" description="SnoaL-like" evidence="1">
    <location>
        <begin position="7"/>
        <end position="109"/>
    </location>
</feature>
<name>A0A1M7SW99_9SPHN</name>
<dbReference type="InterPro" id="IPR037401">
    <property type="entry name" value="SnoaL-like"/>
</dbReference>
<evidence type="ECO:0000313" key="2">
    <source>
        <dbReference type="EMBL" id="SHN62720.1"/>
    </source>
</evidence>
<sequence>MTPTETVTAFIDHWNGGDMEAMYALCAETVVWHNIPMEPFAGKPAMRAAVEGFMADVAACDWQVHAIAANGKIVLTERTDGFTFKDGRTAAIRVMGTFEIGEDGLITAWRDYFDMLEFQREFTPEAAGA</sequence>
<proteinExistence type="predicted"/>
<dbReference type="Pfam" id="PF12680">
    <property type="entry name" value="SnoaL_2"/>
    <property type="match status" value="1"/>
</dbReference>
<dbReference type="Gene3D" id="3.10.450.50">
    <property type="match status" value="1"/>
</dbReference>
<dbReference type="InterPro" id="IPR032710">
    <property type="entry name" value="NTF2-like_dom_sf"/>
</dbReference>
<dbReference type="GO" id="GO:0016787">
    <property type="term" value="F:hydrolase activity"/>
    <property type="evidence" value="ECO:0007669"/>
    <property type="project" value="UniProtKB-KW"/>
</dbReference>
<dbReference type="Proteomes" id="UP000184391">
    <property type="component" value="Unassembled WGS sequence"/>
</dbReference>
<dbReference type="AlphaFoldDB" id="A0A1M7SW99"/>
<dbReference type="SUPFAM" id="SSF54427">
    <property type="entry name" value="NTF2-like"/>
    <property type="match status" value="1"/>
</dbReference>
<reference evidence="3" key="1">
    <citation type="submission" date="2016-12" db="EMBL/GenBank/DDBJ databases">
        <authorList>
            <person name="Varghese N."/>
            <person name="Submissions S."/>
        </authorList>
    </citation>
    <scope>NUCLEOTIDE SEQUENCE [LARGE SCALE GENOMIC DNA]</scope>
    <source>
        <strain evidence="3">DSM 11032</strain>
    </source>
</reference>
<dbReference type="RefSeq" id="WP_072675333.1">
    <property type="nucleotide sequence ID" value="NZ_FRDF01000015.1"/>
</dbReference>
<protein>
    <submittedName>
        <fullName evidence="2">Limonene-1,2-epoxide hydrolase</fullName>
    </submittedName>
</protein>
<keyword evidence="2" id="KW-0378">Hydrolase</keyword>
<keyword evidence="3" id="KW-1185">Reference proteome</keyword>